<evidence type="ECO:0000313" key="4">
    <source>
        <dbReference type="Proteomes" id="UP000321934"/>
    </source>
</evidence>
<keyword evidence="1" id="KW-0479">Metal-binding</keyword>
<gene>
    <name evidence="3" type="ORF">Deia_00997</name>
</gene>
<dbReference type="CDD" id="cd07724">
    <property type="entry name" value="POD-like_MBL-fold"/>
    <property type="match status" value="1"/>
</dbReference>
<sequence length="294" mass="32237">MNVEVFFDGKRTKTATFVVSDKKTRECAVIDSVLDYDQNSGATYTELADKVIKFITVNDLKLKWILETHVHADHLTASHYIASKLGGKVGIGRNILKVLEYWAPIFDDKEIKLDGSQFDVLFDDGQEFSIGELPVQVIYTPGHTPACVTYYVGKKAIFTGDTIFSPLVGTARTDFPGGSSAQLFDSIQKLYKLPDETLVFVGHEYPQKDSDPVILSTIGKEKATNVSINSQTKKQDYVAKMNKLQVNLPVPQLILPSLQVNLRAGILPKFIKIPLNVLPAGNAQSGKIGGCSAG</sequence>
<dbReference type="SMART" id="SM00849">
    <property type="entry name" value="Lactamase_B"/>
    <property type="match status" value="1"/>
</dbReference>
<dbReference type="InterPro" id="IPR051682">
    <property type="entry name" value="Mito_Persulfide_Diox"/>
</dbReference>
<dbReference type="Pfam" id="PF00753">
    <property type="entry name" value="Lactamase_B"/>
    <property type="match status" value="1"/>
</dbReference>
<dbReference type="SUPFAM" id="SSF56281">
    <property type="entry name" value="Metallo-hydrolase/oxidoreductase"/>
    <property type="match status" value="1"/>
</dbReference>
<dbReference type="Proteomes" id="UP000321934">
    <property type="component" value="Chromosome"/>
</dbReference>
<proteinExistence type="predicted"/>
<dbReference type="PANTHER" id="PTHR43084:SF1">
    <property type="entry name" value="PERSULFIDE DIOXYGENASE ETHE1, MITOCHONDRIAL"/>
    <property type="match status" value="1"/>
</dbReference>
<name>A0A5B8XIG2_9RICK</name>
<dbReference type="GO" id="GO:0070813">
    <property type="term" value="P:hydrogen sulfide metabolic process"/>
    <property type="evidence" value="ECO:0007669"/>
    <property type="project" value="TreeGrafter"/>
</dbReference>
<feature type="domain" description="Metallo-beta-lactamase" evidence="2">
    <location>
        <begin position="12"/>
        <end position="203"/>
    </location>
</feature>
<evidence type="ECO:0000259" key="2">
    <source>
        <dbReference type="SMART" id="SM00849"/>
    </source>
</evidence>
<dbReference type="GO" id="GO:0046872">
    <property type="term" value="F:metal ion binding"/>
    <property type="evidence" value="ECO:0007669"/>
    <property type="project" value="UniProtKB-KW"/>
</dbReference>
<dbReference type="EMBL" id="CP029077">
    <property type="protein sequence ID" value="QED23781.1"/>
    <property type="molecule type" value="Genomic_DNA"/>
</dbReference>
<dbReference type="InterPro" id="IPR044528">
    <property type="entry name" value="POD-like_MBL-fold"/>
</dbReference>
<dbReference type="PANTHER" id="PTHR43084">
    <property type="entry name" value="PERSULFIDE DIOXYGENASE ETHE1"/>
    <property type="match status" value="1"/>
</dbReference>
<keyword evidence="4" id="KW-1185">Reference proteome</keyword>
<dbReference type="GO" id="GO:0006749">
    <property type="term" value="P:glutathione metabolic process"/>
    <property type="evidence" value="ECO:0007669"/>
    <property type="project" value="InterPro"/>
</dbReference>
<keyword evidence="3" id="KW-0378">Hydrolase</keyword>
<dbReference type="AlphaFoldDB" id="A0A5B8XIG2"/>
<dbReference type="Gene3D" id="3.60.15.10">
    <property type="entry name" value="Ribonuclease Z/Hydroxyacylglutathione hydrolase-like"/>
    <property type="match status" value="1"/>
</dbReference>
<reference evidence="3 4" key="1">
    <citation type="journal article" date="2019" name="ISME J.">
        <title>Deianiraea, an extracellular bacterium associated with the ciliate Paramecium, suggests an alternative scenario for the evolution of Rickettsiales.</title>
        <authorList>
            <person name="Castelli M."/>
            <person name="Sabaneyeva E."/>
            <person name="Lanzoni O."/>
            <person name="Lebedeva N."/>
            <person name="Floriano A.M."/>
            <person name="Gaiarsa S."/>
            <person name="Benken K."/>
            <person name="Modeo L."/>
            <person name="Bandi C."/>
            <person name="Potekhin A."/>
            <person name="Sassera D."/>
            <person name="Petroni G."/>
        </authorList>
    </citation>
    <scope>NUCLEOTIDE SEQUENCE [LARGE SCALE GENOMIC DNA]</scope>
    <source>
        <strain evidence="3">CyL4-1</strain>
    </source>
</reference>
<dbReference type="GO" id="GO:0016787">
    <property type="term" value="F:hydrolase activity"/>
    <property type="evidence" value="ECO:0007669"/>
    <property type="project" value="UniProtKB-KW"/>
</dbReference>
<dbReference type="InterPro" id="IPR036866">
    <property type="entry name" value="RibonucZ/Hydroxyglut_hydro"/>
</dbReference>
<protein>
    <submittedName>
        <fullName evidence="3">Metallo-hydrolase</fullName>
    </submittedName>
</protein>
<dbReference type="GO" id="GO:0050313">
    <property type="term" value="F:sulfur dioxygenase activity"/>
    <property type="evidence" value="ECO:0007669"/>
    <property type="project" value="InterPro"/>
</dbReference>
<accession>A0A5B8XIG2</accession>
<dbReference type="InterPro" id="IPR001279">
    <property type="entry name" value="Metallo-B-lactamas"/>
</dbReference>
<dbReference type="OrthoDB" id="9784009at2"/>
<dbReference type="RefSeq" id="WP_146821146.1">
    <property type="nucleotide sequence ID" value="NZ_CP029077.1"/>
</dbReference>
<evidence type="ECO:0000256" key="1">
    <source>
        <dbReference type="ARBA" id="ARBA00022723"/>
    </source>
</evidence>
<organism evidence="3 4">
    <name type="scientific">Candidatus Deianiraea vastatrix</name>
    <dbReference type="NCBI Taxonomy" id="2163644"/>
    <lineage>
        <taxon>Bacteria</taxon>
        <taxon>Pseudomonadati</taxon>
        <taxon>Pseudomonadota</taxon>
        <taxon>Alphaproteobacteria</taxon>
        <taxon>Rickettsiales</taxon>
        <taxon>Candidatus Deianiraeaceae</taxon>
        <taxon>Candidatus Deianiraea</taxon>
    </lineage>
</organism>
<evidence type="ECO:0000313" key="3">
    <source>
        <dbReference type="EMBL" id="QED23781.1"/>
    </source>
</evidence>